<evidence type="ECO:0000256" key="2">
    <source>
        <dbReference type="ARBA" id="ARBA00009370"/>
    </source>
</evidence>
<comment type="similarity">
    <text evidence="2 6">Belongs to the peptidase S26 family.</text>
</comment>
<keyword evidence="5 6" id="KW-0378">Hydrolase</keyword>
<dbReference type="InterPro" id="IPR000223">
    <property type="entry name" value="Pept_S26A_signal_pept_1"/>
</dbReference>
<name>A0ABS3JC64_9BACT</name>
<dbReference type="PRINTS" id="PR00727">
    <property type="entry name" value="LEADERPTASE"/>
</dbReference>
<keyword evidence="6" id="KW-0645">Protease</keyword>
<comment type="caution">
    <text evidence="8">The sequence shown here is derived from an EMBL/GenBank/DDBJ whole genome shotgun (WGS) entry which is preliminary data.</text>
</comment>
<dbReference type="PANTHER" id="PTHR43390:SF1">
    <property type="entry name" value="CHLOROPLAST PROCESSING PEPTIDASE"/>
    <property type="match status" value="1"/>
</dbReference>
<dbReference type="PANTHER" id="PTHR43390">
    <property type="entry name" value="SIGNAL PEPTIDASE I"/>
    <property type="match status" value="1"/>
</dbReference>
<evidence type="ECO:0000313" key="8">
    <source>
        <dbReference type="EMBL" id="MBO0947591.1"/>
    </source>
</evidence>
<dbReference type="PROSITE" id="PS00761">
    <property type="entry name" value="SPASE_I_3"/>
    <property type="match status" value="1"/>
</dbReference>
<evidence type="ECO:0000256" key="1">
    <source>
        <dbReference type="ARBA" id="ARBA00000677"/>
    </source>
</evidence>
<feature type="domain" description="Peptidase S26" evidence="7">
    <location>
        <begin position="17"/>
        <end position="169"/>
    </location>
</feature>
<dbReference type="InterPro" id="IPR036286">
    <property type="entry name" value="LexA/Signal_pep-like_sf"/>
</dbReference>
<evidence type="ECO:0000256" key="5">
    <source>
        <dbReference type="ARBA" id="ARBA00022801"/>
    </source>
</evidence>
<dbReference type="GO" id="GO:0009003">
    <property type="term" value="F:signal peptidase activity"/>
    <property type="evidence" value="ECO:0007669"/>
    <property type="project" value="UniProtKB-EC"/>
</dbReference>
<dbReference type="SUPFAM" id="SSF51306">
    <property type="entry name" value="LexA/Signal peptidase"/>
    <property type="match status" value="1"/>
</dbReference>
<evidence type="ECO:0000256" key="3">
    <source>
        <dbReference type="ARBA" id="ARBA00013208"/>
    </source>
</evidence>
<evidence type="ECO:0000313" key="9">
    <source>
        <dbReference type="Proteomes" id="UP000664628"/>
    </source>
</evidence>
<proteinExistence type="inferred from homology"/>
<dbReference type="RefSeq" id="WP_207327499.1">
    <property type="nucleotide sequence ID" value="NZ_JAFMYW010000001.1"/>
</dbReference>
<evidence type="ECO:0000259" key="7">
    <source>
        <dbReference type="Pfam" id="PF10502"/>
    </source>
</evidence>
<dbReference type="EC" id="3.4.21.89" evidence="3 6"/>
<comment type="subcellular location">
    <subcellularLocation>
        <location evidence="6">Membrane</location>
        <topology evidence="6">Single-pass type II membrane protein</topology>
    </subcellularLocation>
</comment>
<dbReference type="EMBL" id="JAFMYW010000001">
    <property type="protein sequence ID" value="MBO0947591.1"/>
    <property type="molecule type" value="Genomic_DNA"/>
</dbReference>
<gene>
    <name evidence="8" type="primary">lepB</name>
    <name evidence="8" type="ORF">J2I46_03305</name>
</gene>
<sequence length="385" mass="43360">MFSRKSTSRKPKKSILREWGDSLLFAVIAATIIRFLTFQAFAIPTPSMEGTLMVGDYLFVSKLHYGAQTPKTPLQVPLTHQKIWGTTIPSYSTAIQLPTFRLPGFSPVKNNDVVVFNYPPRKAGEPDYPSDLKTNFIKRCIGIPGDVVAIRYGNVFVNNKPVPVPPNAQSSYFIQTTEALDDRFFRQYGIVNDFVSSEGPFINWQPLEATPDPTKAPVLVGYRVLTTESTIEKIRQLTWVKGIEPMLEQPGKKQEGIYGGSAYNWNLDNFGPLKVPKTGMTVPINKQTIAVYGPVIQRYEDNAQVVITPTAVSINGKAMATYTFKQNYYFMMGDNRHNSEDSRFWGFVPEDHVVGKATFVWMSVDPVPANGWQKIRWSHLFSLVN</sequence>
<dbReference type="Proteomes" id="UP000664628">
    <property type="component" value="Unassembled WGS sequence"/>
</dbReference>
<dbReference type="Gene3D" id="2.10.109.10">
    <property type="entry name" value="Umud Fragment, subunit A"/>
    <property type="match status" value="2"/>
</dbReference>
<evidence type="ECO:0000256" key="6">
    <source>
        <dbReference type="RuleBase" id="RU362042"/>
    </source>
</evidence>
<evidence type="ECO:0000256" key="4">
    <source>
        <dbReference type="ARBA" id="ARBA00019232"/>
    </source>
</evidence>
<comment type="catalytic activity">
    <reaction evidence="1 6">
        <text>Cleavage of hydrophobic, N-terminal signal or leader sequences from secreted and periplasmic proteins.</text>
        <dbReference type="EC" id="3.4.21.89"/>
    </reaction>
</comment>
<reference evidence="8 9" key="1">
    <citation type="submission" date="2021-03" db="EMBL/GenBank/DDBJ databases">
        <title>Fibrella sp. HMF5405 genome sequencing and assembly.</title>
        <authorList>
            <person name="Kang H."/>
            <person name="Kim H."/>
            <person name="Bae S."/>
            <person name="Joh K."/>
        </authorList>
    </citation>
    <scope>NUCLEOTIDE SEQUENCE [LARGE SCALE GENOMIC DNA]</scope>
    <source>
        <strain evidence="8 9">HMF5405</strain>
    </source>
</reference>
<dbReference type="InterPro" id="IPR019758">
    <property type="entry name" value="Pept_S26A_signal_pept_1_CS"/>
</dbReference>
<dbReference type="Pfam" id="PF10502">
    <property type="entry name" value="Peptidase_S26"/>
    <property type="match status" value="2"/>
</dbReference>
<dbReference type="CDD" id="cd06530">
    <property type="entry name" value="S26_SPase_I"/>
    <property type="match status" value="2"/>
</dbReference>
<organism evidence="8 9">
    <name type="scientific">Fibrella forsythiae</name>
    <dbReference type="NCBI Taxonomy" id="2817061"/>
    <lineage>
        <taxon>Bacteria</taxon>
        <taxon>Pseudomonadati</taxon>
        <taxon>Bacteroidota</taxon>
        <taxon>Cytophagia</taxon>
        <taxon>Cytophagales</taxon>
        <taxon>Spirosomataceae</taxon>
        <taxon>Fibrella</taxon>
    </lineage>
</organism>
<keyword evidence="9" id="KW-1185">Reference proteome</keyword>
<dbReference type="NCBIfam" id="TIGR02227">
    <property type="entry name" value="sigpep_I_bact"/>
    <property type="match status" value="2"/>
</dbReference>
<accession>A0ABS3JC64</accession>
<protein>
    <recommendedName>
        <fullName evidence="4 6">Signal peptidase I</fullName>
        <ecNumber evidence="3 6">3.4.21.89</ecNumber>
    </recommendedName>
</protein>
<feature type="domain" description="Peptidase S26" evidence="7">
    <location>
        <begin position="282"/>
        <end position="362"/>
    </location>
</feature>
<dbReference type="InterPro" id="IPR019533">
    <property type="entry name" value="Peptidase_S26"/>
</dbReference>